<protein>
    <recommendedName>
        <fullName evidence="2">Peptidoglycan binding-like domain-containing protein</fullName>
    </recommendedName>
</protein>
<name>A0A852SY91_9MICO</name>
<dbReference type="InterPro" id="IPR036366">
    <property type="entry name" value="PGBDSf"/>
</dbReference>
<evidence type="ECO:0000259" key="2">
    <source>
        <dbReference type="Pfam" id="PF01471"/>
    </source>
</evidence>
<dbReference type="RefSeq" id="WP_179455804.1">
    <property type="nucleotide sequence ID" value="NZ_BAAAPX010000001.1"/>
</dbReference>
<gene>
    <name evidence="3" type="ORF">BJ963_001598</name>
</gene>
<dbReference type="InterPro" id="IPR036365">
    <property type="entry name" value="PGBD-like_sf"/>
</dbReference>
<dbReference type="AlphaFoldDB" id="A0A852SY91"/>
<dbReference type="Proteomes" id="UP000589620">
    <property type="component" value="Unassembled WGS sequence"/>
</dbReference>
<evidence type="ECO:0000313" key="4">
    <source>
        <dbReference type="Proteomes" id="UP000589620"/>
    </source>
</evidence>
<organism evidence="3 4">
    <name type="scientific">Leifsonia soli</name>
    <dbReference type="NCBI Taxonomy" id="582665"/>
    <lineage>
        <taxon>Bacteria</taxon>
        <taxon>Bacillati</taxon>
        <taxon>Actinomycetota</taxon>
        <taxon>Actinomycetes</taxon>
        <taxon>Micrococcales</taxon>
        <taxon>Microbacteriaceae</taxon>
        <taxon>Leifsonia</taxon>
    </lineage>
</organism>
<accession>A0A852SY91</accession>
<dbReference type="SUPFAM" id="SSF47090">
    <property type="entry name" value="PGBD-like"/>
    <property type="match status" value="1"/>
</dbReference>
<feature type="region of interest" description="Disordered" evidence="1">
    <location>
        <begin position="263"/>
        <end position="287"/>
    </location>
</feature>
<comment type="caution">
    <text evidence="3">The sequence shown here is derived from an EMBL/GenBank/DDBJ whole genome shotgun (WGS) entry which is preliminary data.</text>
</comment>
<proteinExistence type="predicted"/>
<dbReference type="Pfam" id="PF01471">
    <property type="entry name" value="PG_binding_1"/>
    <property type="match status" value="1"/>
</dbReference>
<dbReference type="EMBL" id="JACCBJ010000001">
    <property type="protein sequence ID" value="NYD74079.1"/>
    <property type="molecule type" value="Genomic_DNA"/>
</dbReference>
<dbReference type="InterPro" id="IPR002477">
    <property type="entry name" value="Peptidoglycan-bd-like"/>
</dbReference>
<sequence length="360" mass="36522">MPRLSAPLLVVGAFAILSLGTVAGAVLVPTAAPQSIASTVRPTSVQATEITTTDEQTATLRVTARPAQKLSSRAVGTITADDCQPGSTVASGSAGPTVNDAVLVHLATSQPLWRDLSVGDTGADVRSLQAELSRLGQPVEVDGRFGAGTLRAVSRMAETAGASDARSWSTLPFARFIWLPAASVVIASCDTGMGQEVAAQGPVATLPQGVSEAVLTPLPDDVMAGDRVVVADGLTIPVDAAGRITSAADLERLAASQAYLRYRGSSSDSGPNGSEAAGPDGSASKPGMSVQYRLAQPTTVFSVPAAAVYATTGSTGCVVDEGHARAVTIVGSQLGETFVVPRDGSRIGSISLDTRKAPRC</sequence>
<evidence type="ECO:0000313" key="3">
    <source>
        <dbReference type="EMBL" id="NYD74079.1"/>
    </source>
</evidence>
<reference evidence="3 4" key="1">
    <citation type="submission" date="2020-07" db="EMBL/GenBank/DDBJ databases">
        <title>Sequencing the genomes of 1000 actinobacteria strains.</title>
        <authorList>
            <person name="Klenk H.-P."/>
        </authorList>
    </citation>
    <scope>NUCLEOTIDE SEQUENCE [LARGE SCALE GENOMIC DNA]</scope>
    <source>
        <strain evidence="3 4">DSM 23871</strain>
    </source>
</reference>
<feature type="domain" description="Peptidoglycan binding-like" evidence="2">
    <location>
        <begin position="121"/>
        <end position="156"/>
    </location>
</feature>
<evidence type="ECO:0000256" key="1">
    <source>
        <dbReference type="SAM" id="MobiDB-lite"/>
    </source>
</evidence>
<dbReference type="Gene3D" id="1.10.101.10">
    <property type="entry name" value="PGBD-like superfamily/PGBD"/>
    <property type="match status" value="1"/>
</dbReference>
<keyword evidence="4" id="KW-1185">Reference proteome</keyword>